<dbReference type="RefSeq" id="WP_373971928.1">
    <property type="nucleotide sequence ID" value="NZ_JBHDLJ010000006.1"/>
</dbReference>
<keyword evidence="5 8" id="KW-1133">Transmembrane helix</keyword>
<evidence type="ECO:0000256" key="1">
    <source>
        <dbReference type="ARBA" id="ARBA00004651"/>
    </source>
</evidence>
<evidence type="ECO:0000313" key="10">
    <source>
        <dbReference type="Proteomes" id="UP001575652"/>
    </source>
</evidence>
<dbReference type="NCBIfam" id="NF006521">
    <property type="entry name" value="PRK08965.1-5"/>
    <property type="match status" value="1"/>
</dbReference>
<feature type="region of interest" description="Disordered" evidence="7">
    <location>
        <begin position="194"/>
        <end position="214"/>
    </location>
</feature>
<dbReference type="Proteomes" id="UP001575652">
    <property type="component" value="Unassembled WGS sequence"/>
</dbReference>
<evidence type="ECO:0000256" key="6">
    <source>
        <dbReference type="ARBA" id="ARBA00023136"/>
    </source>
</evidence>
<organism evidence="9 10">
    <name type="scientific">Arthrobacter halodurans</name>
    <dbReference type="NCBI Taxonomy" id="516699"/>
    <lineage>
        <taxon>Bacteria</taxon>
        <taxon>Bacillati</taxon>
        <taxon>Actinomycetota</taxon>
        <taxon>Actinomycetes</taxon>
        <taxon>Micrococcales</taxon>
        <taxon>Micrococcaceae</taxon>
        <taxon>Arthrobacter</taxon>
    </lineage>
</organism>
<protein>
    <submittedName>
        <fullName evidence="9">Na+/H+ antiporter subunit E</fullName>
    </submittedName>
</protein>
<name>A0ABV4UM81_9MICC</name>
<dbReference type="EMBL" id="JBHDLJ010000006">
    <property type="protein sequence ID" value="MFB0834755.1"/>
    <property type="molecule type" value="Genomic_DNA"/>
</dbReference>
<keyword evidence="3" id="KW-1003">Cell membrane</keyword>
<feature type="transmembrane region" description="Helical" evidence="8">
    <location>
        <begin position="50"/>
        <end position="69"/>
    </location>
</feature>
<gene>
    <name evidence="9" type="ORF">ACETWP_09160</name>
</gene>
<dbReference type="Pfam" id="PF01899">
    <property type="entry name" value="MNHE"/>
    <property type="match status" value="1"/>
</dbReference>
<keyword evidence="4 8" id="KW-0812">Transmembrane</keyword>
<evidence type="ECO:0000256" key="2">
    <source>
        <dbReference type="ARBA" id="ARBA00006228"/>
    </source>
</evidence>
<evidence type="ECO:0000313" key="9">
    <source>
        <dbReference type="EMBL" id="MFB0834755.1"/>
    </source>
</evidence>
<evidence type="ECO:0000256" key="7">
    <source>
        <dbReference type="SAM" id="MobiDB-lite"/>
    </source>
</evidence>
<comment type="similarity">
    <text evidence="2">Belongs to the CPA3 antiporters (TC 2.A.63) subunit E family.</text>
</comment>
<evidence type="ECO:0000256" key="5">
    <source>
        <dbReference type="ARBA" id="ARBA00022989"/>
    </source>
</evidence>
<dbReference type="PANTHER" id="PTHR34584:SF1">
    <property type="entry name" value="NA(+)_H(+) ANTIPORTER SUBUNIT E1"/>
    <property type="match status" value="1"/>
</dbReference>
<reference evidence="9 10" key="1">
    <citation type="submission" date="2024-09" db="EMBL/GenBank/DDBJ databases">
        <authorList>
            <person name="Salinas-Garcia M.A."/>
            <person name="Prieme A."/>
        </authorList>
    </citation>
    <scope>NUCLEOTIDE SEQUENCE [LARGE SCALE GENOMIC DNA]</scope>
    <source>
        <strain evidence="9 10">DSM 21081</strain>
    </source>
</reference>
<comment type="subcellular location">
    <subcellularLocation>
        <location evidence="1">Cell membrane</location>
        <topology evidence="1">Multi-pass membrane protein</topology>
    </subcellularLocation>
</comment>
<feature type="transmembrane region" description="Helical" evidence="8">
    <location>
        <begin position="27"/>
        <end position="44"/>
    </location>
</feature>
<sequence length="214" mass="23606">MNRTRPSALSTRAKGAAAARRRQRARFLVELPLLVWMTLVWGALWQDFSAGNLVFGFAISLGVVSAFRLPPVELSGRFNVAHAALFALRFLWDVARASFQVFWAAVARGPRVRSAVVGIRLRSREDLMATALGHVLTLVPGSFVVEVDRPNATLYLHVLNVNSAEEAEAFRATVRRTEARLIRVMGTHEELAALRAEGPDGAASDKPHRRGNRT</sequence>
<accession>A0ABV4UM81</accession>
<comment type="caution">
    <text evidence="9">The sequence shown here is derived from an EMBL/GenBank/DDBJ whole genome shotgun (WGS) entry which is preliminary data.</text>
</comment>
<keyword evidence="10" id="KW-1185">Reference proteome</keyword>
<dbReference type="InterPro" id="IPR002758">
    <property type="entry name" value="Cation_antiport_E"/>
</dbReference>
<keyword evidence="6 8" id="KW-0472">Membrane</keyword>
<proteinExistence type="inferred from homology"/>
<evidence type="ECO:0000256" key="3">
    <source>
        <dbReference type="ARBA" id="ARBA00022475"/>
    </source>
</evidence>
<evidence type="ECO:0000256" key="8">
    <source>
        <dbReference type="SAM" id="Phobius"/>
    </source>
</evidence>
<evidence type="ECO:0000256" key="4">
    <source>
        <dbReference type="ARBA" id="ARBA00022692"/>
    </source>
</evidence>
<dbReference type="PANTHER" id="PTHR34584">
    <property type="entry name" value="NA(+)/H(+) ANTIPORTER SUBUNIT E1"/>
    <property type="match status" value="1"/>
</dbReference>